<evidence type="ECO:0000313" key="1">
    <source>
        <dbReference type="EMBL" id="RYR46869.1"/>
    </source>
</evidence>
<organism evidence="1 2">
    <name type="scientific">Arachis hypogaea</name>
    <name type="common">Peanut</name>
    <dbReference type="NCBI Taxonomy" id="3818"/>
    <lineage>
        <taxon>Eukaryota</taxon>
        <taxon>Viridiplantae</taxon>
        <taxon>Streptophyta</taxon>
        <taxon>Embryophyta</taxon>
        <taxon>Tracheophyta</taxon>
        <taxon>Spermatophyta</taxon>
        <taxon>Magnoliopsida</taxon>
        <taxon>eudicotyledons</taxon>
        <taxon>Gunneridae</taxon>
        <taxon>Pentapetalae</taxon>
        <taxon>rosids</taxon>
        <taxon>fabids</taxon>
        <taxon>Fabales</taxon>
        <taxon>Fabaceae</taxon>
        <taxon>Papilionoideae</taxon>
        <taxon>50 kb inversion clade</taxon>
        <taxon>dalbergioids sensu lato</taxon>
        <taxon>Dalbergieae</taxon>
        <taxon>Pterocarpus clade</taxon>
        <taxon>Arachis</taxon>
    </lineage>
</organism>
<keyword evidence="2" id="KW-1185">Reference proteome</keyword>
<dbReference type="EMBL" id="SDMP01000007">
    <property type="protein sequence ID" value="RYR46869.1"/>
    <property type="molecule type" value="Genomic_DNA"/>
</dbReference>
<dbReference type="AlphaFoldDB" id="A0A445C7I1"/>
<evidence type="ECO:0000313" key="2">
    <source>
        <dbReference type="Proteomes" id="UP000289738"/>
    </source>
</evidence>
<accession>A0A445C7I1</accession>
<reference evidence="1 2" key="1">
    <citation type="submission" date="2019-01" db="EMBL/GenBank/DDBJ databases">
        <title>Sequencing of cultivated peanut Arachis hypogaea provides insights into genome evolution and oil improvement.</title>
        <authorList>
            <person name="Chen X."/>
        </authorList>
    </citation>
    <scope>NUCLEOTIDE SEQUENCE [LARGE SCALE GENOMIC DNA]</scope>
    <source>
        <strain evidence="2">cv. Fuhuasheng</strain>
        <tissue evidence="1">Leaves</tissue>
    </source>
</reference>
<dbReference type="Proteomes" id="UP000289738">
    <property type="component" value="Chromosome A07"/>
</dbReference>
<comment type="caution">
    <text evidence="1">The sequence shown here is derived from an EMBL/GenBank/DDBJ whole genome shotgun (WGS) entry which is preliminary data.</text>
</comment>
<gene>
    <name evidence="1" type="ORF">Ahy_A07g032723</name>
</gene>
<sequence>MTNYFFVQILARNGELSENEGWINLIGDIAGCISIKRPKELKLLGGFRISNCMINYSVFWYKREAVAAALSEFVRYRKIVRSQGQLKSYEDPGSTSIYGLYL</sequence>
<proteinExistence type="predicted"/>
<name>A0A445C7I1_ARAHY</name>
<protein>
    <submittedName>
        <fullName evidence="1">Uncharacterized protein</fullName>
    </submittedName>
</protein>